<keyword evidence="2" id="KW-1185">Reference proteome</keyword>
<gene>
    <name evidence="1" type="ORF">BpHYR1_049054</name>
</gene>
<dbReference type="OrthoDB" id="10020200at2759"/>
<comment type="caution">
    <text evidence="1">The sequence shown here is derived from an EMBL/GenBank/DDBJ whole genome shotgun (WGS) entry which is preliminary data.</text>
</comment>
<dbReference type="Proteomes" id="UP000276133">
    <property type="component" value="Unassembled WGS sequence"/>
</dbReference>
<sequence>MYLKFDCRLSSETKFHTNLVSEQKKLFKFLILFFVPKFTMCFHLEKLLKDEHLKSERLFLKSIELVRKFGQKSNRESVCSNEIQNEYSIDLAQKLAAIRQILIEENESPELKSLSTIDDILQDIEIRSKRIKQQNQTHLLDLKILKENKLKLESLYKIKCKSDLNKSAKIHKLEVNYQSELFKLRNEFNSDLVRYLEHKLVLKDALFNDLVLRLSKILNVVNISDEPCEMIRENLVQLVQNLINSLNLNEPNLQGLGEVNAGLDLDTIYKKAPVSLVGHGVDINPDCIIRSKVFLSKGLFTFRQENLEKFMQLSCGPVNKRNPGFIILEERINQITFVELLFYDNMPKLKFKRTKTCSWWYKECISCYNFTEHVLVLQNLSFGTFNIKNCFFLAKKFIIFIFLGKIEKIANLVRSYNPSVVNFDYRLNKNSSFFVIPQHIN</sequence>
<dbReference type="EMBL" id="REGN01001529">
    <property type="protein sequence ID" value="RNA34052.1"/>
    <property type="molecule type" value="Genomic_DNA"/>
</dbReference>
<proteinExistence type="predicted"/>
<accession>A0A3M7SE49</accession>
<reference evidence="1 2" key="1">
    <citation type="journal article" date="2018" name="Sci. Rep.">
        <title>Genomic signatures of local adaptation to the degree of environmental predictability in rotifers.</title>
        <authorList>
            <person name="Franch-Gras L."/>
            <person name="Hahn C."/>
            <person name="Garcia-Roger E.M."/>
            <person name="Carmona M.J."/>
            <person name="Serra M."/>
            <person name="Gomez A."/>
        </authorList>
    </citation>
    <scope>NUCLEOTIDE SEQUENCE [LARGE SCALE GENOMIC DNA]</scope>
    <source>
        <strain evidence="1">HYR1</strain>
    </source>
</reference>
<dbReference type="AlphaFoldDB" id="A0A3M7SE49"/>
<organism evidence="1 2">
    <name type="scientific">Brachionus plicatilis</name>
    <name type="common">Marine rotifer</name>
    <name type="synonym">Brachionus muelleri</name>
    <dbReference type="NCBI Taxonomy" id="10195"/>
    <lineage>
        <taxon>Eukaryota</taxon>
        <taxon>Metazoa</taxon>
        <taxon>Spiralia</taxon>
        <taxon>Gnathifera</taxon>
        <taxon>Rotifera</taxon>
        <taxon>Eurotatoria</taxon>
        <taxon>Monogononta</taxon>
        <taxon>Pseudotrocha</taxon>
        <taxon>Ploima</taxon>
        <taxon>Brachionidae</taxon>
        <taxon>Brachionus</taxon>
    </lineage>
</organism>
<name>A0A3M7SE49_BRAPC</name>
<evidence type="ECO:0000313" key="1">
    <source>
        <dbReference type="EMBL" id="RNA34052.1"/>
    </source>
</evidence>
<protein>
    <submittedName>
        <fullName evidence="1">Uncharacterized protein</fullName>
    </submittedName>
</protein>
<evidence type="ECO:0000313" key="2">
    <source>
        <dbReference type="Proteomes" id="UP000276133"/>
    </source>
</evidence>